<evidence type="ECO:0000313" key="2">
    <source>
        <dbReference type="Proteomes" id="UP000001116"/>
    </source>
</evidence>
<accession>A6WGR9</accession>
<protein>
    <submittedName>
        <fullName evidence="1">Uncharacterized protein</fullName>
    </submittedName>
</protein>
<evidence type="ECO:0000313" key="1">
    <source>
        <dbReference type="EMBL" id="ABS06008.1"/>
    </source>
</evidence>
<dbReference type="EMBL" id="CP000751">
    <property type="protein sequence ID" value="ABS06008.1"/>
    <property type="molecule type" value="Genomic_DNA"/>
</dbReference>
<keyword evidence="2" id="KW-1185">Reference proteome</keyword>
<dbReference type="KEGG" id="kra:Krad_4549"/>
<dbReference type="AlphaFoldDB" id="A6WGR9"/>
<dbReference type="Proteomes" id="UP000001116">
    <property type="component" value="Plasmid pKRAD01"/>
</dbReference>
<gene>
    <name evidence="1" type="ordered locus">Krad_4549</name>
</gene>
<proteinExistence type="predicted"/>
<dbReference type="HOGENOM" id="CLU_1370621_0_0_11"/>
<keyword evidence="1" id="KW-0614">Plasmid</keyword>
<dbReference type="RefSeq" id="WP_012002014.1">
    <property type="nucleotide sequence ID" value="NC_009806.1"/>
</dbReference>
<name>A6WGR9_KINRD</name>
<reference evidence="2" key="1">
    <citation type="journal article" date="2008" name="PLoS ONE">
        <title>Survival in nuclear waste, extreme resistance, and potential applications gleaned from the genome sequence of Kineococcus radiotolerans SRS30216.</title>
        <authorList>
            <person name="Bagwell C.E."/>
            <person name="Bhat S."/>
            <person name="Hawkins G.M."/>
            <person name="Smith B.W."/>
            <person name="Biswas T."/>
            <person name="Hoover T.R."/>
            <person name="Saunders E."/>
            <person name="Han C.S."/>
            <person name="Tsodikov O.V."/>
            <person name="Shimkets L.J."/>
        </authorList>
    </citation>
    <scope>NUCLEOTIDE SEQUENCE [LARGE SCALE GENOMIC DNA]</scope>
    <source>
        <strain evidence="2">ATCC BAA-149 / DSM 14245 / SRS30216</strain>
    </source>
</reference>
<organism evidence="1 2">
    <name type="scientific">Kineococcus radiotolerans (strain ATCC BAA-149 / DSM 14245 / SRS30216)</name>
    <dbReference type="NCBI Taxonomy" id="266940"/>
    <lineage>
        <taxon>Bacteria</taxon>
        <taxon>Bacillati</taxon>
        <taxon>Actinomycetota</taxon>
        <taxon>Actinomycetes</taxon>
        <taxon>Kineosporiales</taxon>
        <taxon>Kineosporiaceae</taxon>
        <taxon>Kineococcus</taxon>
    </lineage>
</organism>
<geneLocation type="plasmid" evidence="1 2">
    <name>pKRAD01</name>
</geneLocation>
<sequence>MQVSLKDAKVADALLEAMSPGLDDPDLDDLGDPEQVQGVQDFLAESQVGLFKPPPSIRLDRLVDVFNQRLLAALDSHHRIRSELSKPEVVAAFGDEEGSVHLDGSLIRNASSRVGRPVTQEISFLLFDVLGVQGLRYYSRHADGDRAICWAVHGQVRLDLKSAEYLDPANDEHRAAVQLVSDLYELPVAWAAAVQEAAP</sequence>